<keyword evidence="5 9" id="KW-1133">Transmembrane helix</keyword>
<keyword evidence="6" id="KW-0051">Antiviral defense</keyword>
<dbReference type="SMART" id="SM00471">
    <property type="entry name" value="HDc"/>
    <property type="match status" value="1"/>
</dbReference>
<keyword evidence="3 9" id="KW-0812">Transmembrane</keyword>
<sequence length="405" mass="46443">MNAIVNILPQVETQVIHLFTLHQMPELPYHNLAHTQQVVQAVQQMAKHYMLEEEKALAVTIAAWFHDVGHLVAPTEGHEEKSIEMATSFLQAQNVAQEIIEQVQGCIRATHLPQQPHNLVEQILCDADLFHLGTPDFDKNSQLLRQEKELLTGEKIKGSQWRTCTIEFLLAHQYFTSYATQLLEKQKKQHLQHLQQKQATKERHKQKGQQQRVNARDVEKAEKKKKKHKNDLGRDITTMFRITSSNHINLGEMADRKARIMISVNSILVSVIVSLLIRRLHENTYLIIPTVLFLVTGVITIIFSVLAARPSAGSGRFEPEEVARKKGNLLFFGNFYKMELAEYKAGMNTLMSDREYLYGSMTEDIFRMGVLLGHKYRLLRIAYNVFMVGFALAVATYISVIVLFR</sequence>
<dbReference type="Pfam" id="PF18967">
    <property type="entry name" value="PycTM"/>
    <property type="match status" value="1"/>
</dbReference>
<organism evidence="11 12">
    <name type="scientific">Rhodocytophaga aerolata</name>
    <dbReference type="NCBI Taxonomy" id="455078"/>
    <lineage>
        <taxon>Bacteria</taxon>
        <taxon>Pseudomonadati</taxon>
        <taxon>Bacteroidota</taxon>
        <taxon>Cytophagia</taxon>
        <taxon>Cytophagales</taxon>
        <taxon>Rhodocytophagaceae</taxon>
        <taxon>Rhodocytophaga</taxon>
    </lineage>
</organism>
<evidence type="ECO:0000256" key="7">
    <source>
        <dbReference type="ARBA" id="ARBA00023136"/>
    </source>
</evidence>
<feature type="transmembrane region" description="Helical" evidence="9">
    <location>
        <begin position="381"/>
        <end position="404"/>
    </location>
</feature>
<proteinExistence type="predicted"/>
<name>A0ABT8RBG3_9BACT</name>
<evidence type="ECO:0000256" key="9">
    <source>
        <dbReference type="SAM" id="Phobius"/>
    </source>
</evidence>
<evidence type="ECO:0000256" key="5">
    <source>
        <dbReference type="ARBA" id="ARBA00022989"/>
    </source>
</evidence>
<gene>
    <name evidence="11" type="ORF">Q0590_24435</name>
</gene>
<dbReference type="Proteomes" id="UP001168528">
    <property type="component" value="Unassembled WGS sequence"/>
</dbReference>
<dbReference type="Pfam" id="PF01966">
    <property type="entry name" value="HD"/>
    <property type="match status" value="1"/>
</dbReference>
<evidence type="ECO:0000256" key="6">
    <source>
        <dbReference type="ARBA" id="ARBA00023118"/>
    </source>
</evidence>
<dbReference type="SUPFAM" id="SSF109604">
    <property type="entry name" value="HD-domain/PDEase-like"/>
    <property type="match status" value="1"/>
</dbReference>
<evidence type="ECO:0000256" key="3">
    <source>
        <dbReference type="ARBA" id="ARBA00022692"/>
    </source>
</evidence>
<feature type="transmembrane region" description="Helical" evidence="9">
    <location>
        <begin position="260"/>
        <end position="280"/>
    </location>
</feature>
<evidence type="ECO:0000256" key="2">
    <source>
        <dbReference type="ARBA" id="ARBA00022475"/>
    </source>
</evidence>
<keyword evidence="7 9" id="KW-0472">Membrane</keyword>
<keyword evidence="2" id="KW-1003">Cell membrane</keyword>
<reference evidence="11" key="1">
    <citation type="submission" date="2023-07" db="EMBL/GenBank/DDBJ databases">
        <title>The genome sequence of Rhodocytophaga aerolata KACC 12507.</title>
        <authorList>
            <person name="Zhang X."/>
        </authorList>
    </citation>
    <scope>NUCLEOTIDE SEQUENCE</scope>
    <source>
        <strain evidence="11">KACC 12507</strain>
    </source>
</reference>
<dbReference type="InterPro" id="IPR006674">
    <property type="entry name" value="HD_domain"/>
</dbReference>
<dbReference type="EMBL" id="JAUKPO010000019">
    <property type="protein sequence ID" value="MDO1449446.1"/>
    <property type="molecule type" value="Genomic_DNA"/>
</dbReference>
<dbReference type="RefSeq" id="WP_378410592.1">
    <property type="nucleotide sequence ID" value="NZ_JBHSMY010000059.1"/>
</dbReference>
<comment type="caution">
    <text evidence="11">The sequence shown here is derived from an EMBL/GenBank/DDBJ whole genome shotgun (WGS) entry which is preliminary data.</text>
</comment>
<protein>
    <submittedName>
        <fullName evidence="11">DUF5706 domain-containing protein</fullName>
    </submittedName>
</protein>
<comment type="subcellular location">
    <subcellularLocation>
        <location evidence="1">Cell membrane</location>
    </subcellularLocation>
</comment>
<feature type="region of interest" description="Disordered" evidence="8">
    <location>
        <begin position="192"/>
        <end position="230"/>
    </location>
</feature>
<feature type="domain" description="HD/PDEase" evidence="10">
    <location>
        <begin position="27"/>
        <end position="142"/>
    </location>
</feature>
<dbReference type="InterPro" id="IPR003607">
    <property type="entry name" value="HD/PDEase_dom"/>
</dbReference>
<dbReference type="CDD" id="cd00077">
    <property type="entry name" value="HDc"/>
    <property type="match status" value="1"/>
</dbReference>
<dbReference type="Gene3D" id="1.10.3210.10">
    <property type="entry name" value="Hypothetical protein af1432"/>
    <property type="match status" value="1"/>
</dbReference>
<evidence type="ECO:0000256" key="4">
    <source>
        <dbReference type="ARBA" id="ARBA00022741"/>
    </source>
</evidence>
<keyword evidence="12" id="KW-1185">Reference proteome</keyword>
<evidence type="ECO:0000313" key="12">
    <source>
        <dbReference type="Proteomes" id="UP001168528"/>
    </source>
</evidence>
<evidence type="ECO:0000256" key="1">
    <source>
        <dbReference type="ARBA" id="ARBA00004236"/>
    </source>
</evidence>
<evidence type="ECO:0000313" key="11">
    <source>
        <dbReference type="EMBL" id="MDO1449446.1"/>
    </source>
</evidence>
<accession>A0ABT8RBG3</accession>
<evidence type="ECO:0000259" key="10">
    <source>
        <dbReference type="SMART" id="SM00471"/>
    </source>
</evidence>
<evidence type="ECO:0000256" key="8">
    <source>
        <dbReference type="SAM" id="MobiDB-lite"/>
    </source>
</evidence>
<keyword evidence="4" id="KW-0547">Nucleotide-binding</keyword>
<dbReference type="InterPro" id="IPR043760">
    <property type="entry name" value="PycTM_dom"/>
</dbReference>
<feature type="transmembrane region" description="Helical" evidence="9">
    <location>
        <begin position="286"/>
        <end position="308"/>
    </location>
</feature>